<sequence>MELKQDDLRRALQEKIDANREIASHVAMLDEIAKQFPHSVEPIRHPEPLGDFNCVMYALNICPEPPCSPLGRYYADTGYVRSLIDQGQLTEVGDNPPEGSLAIYFKEDTVMHIGRVRSPGRVVSKWGIGNLYEHAPLEVPSSYGNEVRYFSTIDKEKAFELLEQFCRG</sequence>
<keyword evidence="3" id="KW-1185">Reference proteome</keyword>
<name>A0ABV7F5R3_9BURK</name>
<dbReference type="Pfam" id="PF24738">
    <property type="entry name" value="DUF7689"/>
    <property type="match status" value="1"/>
</dbReference>
<reference evidence="3" key="1">
    <citation type="journal article" date="2019" name="Int. J. Syst. Evol. Microbiol.">
        <title>The Global Catalogue of Microorganisms (GCM) 10K type strain sequencing project: providing services to taxonomists for standard genome sequencing and annotation.</title>
        <authorList>
            <consortium name="The Broad Institute Genomics Platform"/>
            <consortium name="The Broad Institute Genome Sequencing Center for Infectious Disease"/>
            <person name="Wu L."/>
            <person name="Ma J."/>
        </authorList>
    </citation>
    <scope>NUCLEOTIDE SEQUENCE [LARGE SCALE GENOMIC DNA]</scope>
    <source>
        <strain evidence="3">KCTC 42986</strain>
    </source>
</reference>
<evidence type="ECO:0000313" key="3">
    <source>
        <dbReference type="Proteomes" id="UP001595530"/>
    </source>
</evidence>
<comment type="caution">
    <text evidence="2">The sequence shown here is derived from an EMBL/GenBank/DDBJ whole genome shotgun (WGS) entry which is preliminary data.</text>
</comment>
<accession>A0ABV7F5R3</accession>
<proteinExistence type="predicted"/>
<dbReference type="RefSeq" id="WP_390329750.1">
    <property type="nucleotide sequence ID" value="NZ_JBHRTP010000074.1"/>
</dbReference>
<feature type="domain" description="DUF7689" evidence="1">
    <location>
        <begin position="53"/>
        <end position="150"/>
    </location>
</feature>
<evidence type="ECO:0000313" key="2">
    <source>
        <dbReference type="EMBL" id="MFC3110344.1"/>
    </source>
</evidence>
<gene>
    <name evidence="2" type="ORF">ACFOFO_20655</name>
</gene>
<evidence type="ECO:0000259" key="1">
    <source>
        <dbReference type="Pfam" id="PF24738"/>
    </source>
</evidence>
<dbReference type="EMBL" id="JBHRTP010000074">
    <property type="protein sequence ID" value="MFC3110344.1"/>
    <property type="molecule type" value="Genomic_DNA"/>
</dbReference>
<organism evidence="2 3">
    <name type="scientific">Undibacterium arcticum</name>
    <dbReference type="NCBI Taxonomy" id="1762892"/>
    <lineage>
        <taxon>Bacteria</taxon>
        <taxon>Pseudomonadati</taxon>
        <taxon>Pseudomonadota</taxon>
        <taxon>Betaproteobacteria</taxon>
        <taxon>Burkholderiales</taxon>
        <taxon>Oxalobacteraceae</taxon>
        <taxon>Undibacterium</taxon>
    </lineage>
</organism>
<dbReference type="Proteomes" id="UP001595530">
    <property type="component" value="Unassembled WGS sequence"/>
</dbReference>
<dbReference type="InterPro" id="IPR056106">
    <property type="entry name" value="DUF7689"/>
</dbReference>
<protein>
    <recommendedName>
        <fullName evidence="1">DUF7689 domain-containing protein</fullName>
    </recommendedName>
</protein>